<protein>
    <recommendedName>
        <fullName evidence="4">Actin</fullName>
    </recommendedName>
</protein>
<dbReference type="EMBL" id="CAWYQH010000130">
    <property type="protein sequence ID" value="CAK8692914.1"/>
    <property type="molecule type" value="Genomic_DNA"/>
</dbReference>
<dbReference type="Gene3D" id="3.90.640.10">
    <property type="entry name" value="Actin, Chain A, domain 4"/>
    <property type="match status" value="1"/>
</dbReference>
<dbReference type="PRINTS" id="PR00190">
    <property type="entry name" value="ACTIN"/>
</dbReference>
<comment type="similarity">
    <text evidence="1">Belongs to the actin family.</text>
</comment>
<evidence type="ECO:0000313" key="2">
    <source>
        <dbReference type="EMBL" id="CAK8692914.1"/>
    </source>
</evidence>
<evidence type="ECO:0008006" key="4">
    <source>
        <dbReference type="Google" id="ProtNLM"/>
    </source>
</evidence>
<comment type="caution">
    <text evidence="2">The sequence shown here is derived from an EMBL/GenBank/DDBJ whole genome shotgun (WGS) entry which is preliminary data.</text>
</comment>
<gene>
    <name evidence="2" type="ORF">CVLEPA_LOCUS26147</name>
</gene>
<organism evidence="2 3">
    <name type="scientific">Clavelina lepadiformis</name>
    <name type="common">Light-bulb sea squirt</name>
    <name type="synonym">Ascidia lepadiformis</name>
    <dbReference type="NCBI Taxonomy" id="159417"/>
    <lineage>
        <taxon>Eukaryota</taxon>
        <taxon>Metazoa</taxon>
        <taxon>Chordata</taxon>
        <taxon>Tunicata</taxon>
        <taxon>Ascidiacea</taxon>
        <taxon>Aplousobranchia</taxon>
        <taxon>Clavelinidae</taxon>
        <taxon>Clavelina</taxon>
    </lineage>
</organism>
<dbReference type="PANTHER" id="PTHR11937">
    <property type="entry name" value="ACTIN"/>
    <property type="match status" value="1"/>
</dbReference>
<dbReference type="SMART" id="SM00268">
    <property type="entry name" value="ACTIN"/>
    <property type="match status" value="1"/>
</dbReference>
<proteinExistence type="inferred from homology"/>
<dbReference type="InterPro" id="IPR004000">
    <property type="entry name" value="Actin"/>
</dbReference>
<reference evidence="2 3" key="1">
    <citation type="submission" date="2024-02" db="EMBL/GenBank/DDBJ databases">
        <authorList>
            <person name="Daric V."/>
            <person name="Darras S."/>
        </authorList>
    </citation>
    <scope>NUCLEOTIDE SEQUENCE [LARGE SCALE GENOMIC DNA]</scope>
</reference>
<dbReference type="SUPFAM" id="SSF53067">
    <property type="entry name" value="Actin-like ATPase domain"/>
    <property type="match status" value="2"/>
</dbReference>
<name>A0ABP0GQ78_CLALP</name>
<keyword evidence="3" id="KW-1185">Reference proteome</keyword>
<sequence length="384" mass="42422">MENAIPAIVVDNGSGVLKAGFAGEDAPSAVFPSLVGHRLQEGSNNEGKSTADAYVGDQAQTIRGILNLKYPIEHGIVTNWDDMEKIWHHTFSNELHAVPCQRKVLLIEALFHPKDVQSAHATNREKMTQIMFETFNACAMYVANSGVLSLYASARTTGIAVDCGDGVCQAVPVNEGYAIPDAIVRQNVAGRDLTDYLVKILTERGYSFTTTAEREIVRDIKEKLCYVAPDFERAMQTAIRSSSLEKSYKLPDGQIIKVGKERFLCPEASFQPNLTGVNSSAGIHETTYNSIMKCDFDIRKLLYKNIVLCGGSTLFRGFPSRIQNEISSLAPSTEKIKIIAPPERNYAAWIGGSILASLTTFQRMWILKQEYDESGPSIVHRKCF</sequence>
<evidence type="ECO:0000313" key="3">
    <source>
        <dbReference type="Proteomes" id="UP001642483"/>
    </source>
</evidence>
<dbReference type="Pfam" id="PF00022">
    <property type="entry name" value="Actin"/>
    <property type="match status" value="1"/>
</dbReference>
<dbReference type="Gene3D" id="3.30.420.40">
    <property type="match status" value="2"/>
</dbReference>
<accession>A0ABP0GQ78</accession>
<evidence type="ECO:0000256" key="1">
    <source>
        <dbReference type="RuleBase" id="RU000487"/>
    </source>
</evidence>
<dbReference type="Proteomes" id="UP001642483">
    <property type="component" value="Unassembled WGS sequence"/>
</dbReference>
<dbReference type="InterPro" id="IPR043129">
    <property type="entry name" value="ATPase_NBD"/>
</dbReference>